<evidence type="ECO:0000313" key="1">
    <source>
        <dbReference type="Proteomes" id="UP000887576"/>
    </source>
</evidence>
<protein>
    <submittedName>
        <fullName evidence="2">Uncharacterized protein</fullName>
    </submittedName>
</protein>
<reference evidence="2" key="1">
    <citation type="submission" date="2022-11" db="UniProtKB">
        <authorList>
            <consortium name="WormBaseParasite"/>
        </authorList>
    </citation>
    <scope>IDENTIFICATION</scope>
</reference>
<name>A0AC34PV95_9BILA</name>
<dbReference type="WBParaSite" id="JU765_v2.g10340.t1">
    <property type="protein sequence ID" value="JU765_v2.g10340.t1"/>
    <property type="gene ID" value="JU765_v2.g10340"/>
</dbReference>
<accession>A0AC34PV95</accession>
<organism evidence="1 2">
    <name type="scientific">Panagrolaimus sp. JU765</name>
    <dbReference type="NCBI Taxonomy" id="591449"/>
    <lineage>
        <taxon>Eukaryota</taxon>
        <taxon>Metazoa</taxon>
        <taxon>Ecdysozoa</taxon>
        <taxon>Nematoda</taxon>
        <taxon>Chromadorea</taxon>
        <taxon>Rhabditida</taxon>
        <taxon>Tylenchina</taxon>
        <taxon>Panagrolaimomorpha</taxon>
        <taxon>Panagrolaimoidea</taxon>
        <taxon>Panagrolaimidae</taxon>
        <taxon>Panagrolaimus</taxon>
    </lineage>
</organism>
<evidence type="ECO:0000313" key="2">
    <source>
        <dbReference type="WBParaSite" id="JU765_v2.g10340.t1"/>
    </source>
</evidence>
<sequence length="173" mass="20725">MNYWDVNEKKEPMEVASRQWIDVVKEKNYQTSQHLDFVMTFENEEEFMRHLKSDNRWKFICWLKSGCNVLSKKPNNNFTIHDFQKMVGDGKEIEVFDVLLQESVTMKIETFVKMYEKKDRRKIFDLQGFVVSEDFCNFILSVPEFQKQFSISGTEWFKQYGVNLINNDDDIVA</sequence>
<dbReference type="Proteomes" id="UP000887576">
    <property type="component" value="Unplaced"/>
</dbReference>
<proteinExistence type="predicted"/>